<protein>
    <submittedName>
        <fullName evidence="3">Aldo/keto reductase</fullName>
    </submittedName>
</protein>
<keyword evidence="4" id="KW-1185">Reference proteome</keyword>
<evidence type="ECO:0000313" key="4">
    <source>
        <dbReference type="Proteomes" id="UP001143362"/>
    </source>
</evidence>
<dbReference type="PANTHER" id="PTHR43364:SF4">
    <property type="entry name" value="NAD(P)-LINKED OXIDOREDUCTASE SUPERFAMILY PROTEIN"/>
    <property type="match status" value="1"/>
</dbReference>
<comment type="caution">
    <text evidence="3">The sequence shown here is derived from an EMBL/GenBank/DDBJ whole genome shotgun (WGS) entry which is preliminary data.</text>
</comment>
<sequence>MEYRRLGNTGLKVSRLCLGMMSYGDPAWRDWVLDERAAEPFVRAALDAGINFFDTAEMYSNGASEEVTGNLLNKLVPNRHDLVIATKVFMGTENIVGGENRDKVNSFGLSRKHIIYQCEQSLRRLGTDYIDLYQIHRLDPNVPMEEMLEALNDLVRDGKVRYLGASSMAAWQFMKCLSISEARQWSKFVCMQPQYNLMYREEEREMLPLCNSEGVGVIPWSPMARGHLCRRTFAATDTTRSKSDELSQWIYNEAADSDVIVRNAEVAARLGVKPAQTALAWVLANATVTAPIIGVTKLSQLQDAIDAMALELSEEDMFALQEPYQPHAVAGV</sequence>
<dbReference type="Proteomes" id="UP001143362">
    <property type="component" value="Unassembled WGS sequence"/>
</dbReference>
<dbReference type="SUPFAM" id="SSF51430">
    <property type="entry name" value="NAD(P)-linked oxidoreductase"/>
    <property type="match status" value="1"/>
</dbReference>
<feature type="domain" description="NADP-dependent oxidoreductase" evidence="2">
    <location>
        <begin position="15"/>
        <end position="322"/>
    </location>
</feature>
<keyword evidence="1" id="KW-0560">Oxidoreductase</keyword>
<dbReference type="Pfam" id="PF00248">
    <property type="entry name" value="Aldo_ket_red"/>
    <property type="match status" value="1"/>
</dbReference>
<dbReference type="InterPro" id="IPR036812">
    <property type="entry name" value="NAD(P)_OxRdtase_dom_sf"/>
</dbReference>
<reference evidence="3" key="1">
    <citation type="submission" date="2019-02" db="EMBL/GenBank/DDBJ databases">
        <authorList>
            <person name="Li S.-H."/>
        </authorList>
    </citation>
    <scope>NUCLEOTIDE SEQUENCE</scope>
    <source>
        <strain evidence="3">IMCC14734</strain>
    </source>
</reference>
<evidence type="ECO:0000259" key="2">
    <source>
        <dbReference type="Pfam" id="PF00248"/>
    </source>
</evidence>
<evidence type="ECO:0000256" key="1">
    <source>
        <dbReference type="ARBA" id="ARBA00023002"/>
    </source>
</evidence>
<dbReference type="RefSeq" id="WP_279246780.1">
    <property type="nucleotide sequence ID" value="NZ_SHNN01000004.1"/>
</dbReference>
<accession>A0ABT3TKB3</accession>
<gene>
    <name evidence="3" type="ORF">EYC98_17950</name>
</gene>
<dbReference type="EMBL" id="SHNN01000004">
    <property type="protein sequence ID" value="MCX2982750.1"/>
    <property type="molecule type" value="Genomic_DNA"/>
</dbReference>
<proteinExistence type="predicted"/>
<evidence type="ECO:0000313" key="3">
    <source>
        <dbReference type="EMBL" id="MCX2982750.1"/>
    </source>
</evidence>
<dbReference type="Gene3D" id="3.20.20.100">
    <property type="entry name" value="NADP-dependent oxidoreductase domain"/>
    <property type="match status" value="1"/>
</dbReference>
<name>A0ABT3TKB3_9GAMM</name>
<dbReference type="InterPro" id="IPR023210">
    <property type="entry name" value="NADP_OxRdtase_dom"/>
</dbReference>
<dbReference type="PANTHER" id="PTHR43364">
    <property type="entry name" value="NADH-SPECIFIC METHYLGLYOXAL REDUCTASE-RELATED"/>
    <property type="match status" value="1"/>
</dbReference>
<dbReference type="InterPro" id="IPR050523">
    <property type="entry name" value="AKR_Detox_Biosynth"/>
</dbReference>
<dbReference type="CDD" id="cd19079">
    <property type="entry name" value="AKR_EcYajO-like"/>
    <property type="match status" value="1"/>
</dbReference>
<organism evidence="3 4">
    <name type="scientific">Candidatus Litorirhabdus singularis</name>
    <dbReference type="NCBI Taxonomy" id="2518993"/>
    <lineage>
        <taxon>Bacteria</taxon>
        <taxon>Pseudomonadati</taxon>
        <taxon>Pseudomonadota</taxon>
        <taxon>Gammaproteobacteria</taxon>
        <taxon>Cellvibrionales</taxon>
        <taxon>Halieaceae</taxon>
        <taxon>Candidatus Litorirhabdus</taxon>
    </lineage>
</organism>